<keyword evidence="3" id="KW-1003">Cell membrane</keyword>
<dbReference type="GO" id="GO:0055085">
    <property type="term" value="P:transmembrane transport"/>
    <property type="evidence" value="ECO:0007669"/>
    <property type="project" value="InterPro"/>
</dbReference>
<organism evidence="9 10">
    <name type="scientific">Salinisphaera hydrothermalis (strain C41B8)</name>
    <dbReference type="NCBI Taxonomy" id="1304275"/>
    <lineage>
        <taxon>Bacteria</taxon>
        <taxon>Pseudomonadati</taxon>
        <taxon>Pseudomonadota</taxon>
        <taxon>Gammaproteobacteria</taxon>
        <taxon>Salinisphaerales</taxon>
        <taxon>Salinisphaeraceae</taxon>
        <taxon>Salinisphaera</taxon>
    </lineage>
</organism>
<evidence type="ECO:0000256" key="5">
    <source>
        <dbReference type="ARBA" id="ARBA00022989"/>
    </source>
</evidence>
<dbReference type="AlphaFoldDB" id="A0A084IG81"/>
<feature type="transmembrane region" description="Helical" evidence="7">
    <location>
        <begin position="36"/>
        <end position="57"/>
    </location>
</feature>
<evidence type="ECO:0000256" key="7">
    <source>
        <dbReference type="RuleBase" id="RU363032"/>
    </source>
</evidence>
<dbReference type="SUPFAM" id="SSF161098">
    <property type="entry name" value="MetI-like"/>
    <property type="match status" value="1"/>
</dbReference>
<sequence length="308" mass="33324">MTDTNLSNATDATRLPRATESATLLTPRQMLRRRAVGHWGLMIGGVLLAAIVLIAVFGPMLMHISPYAQDLTARLMPPVWAGGSWDHVFGTDHLGRDYLARILIGARISLTVGFLAATLGCVIGVSLGLAAGYFGGRVDQVVSYLLTCQLSLPELLLAMVLVFLIGPSLWVVIGVIGILHWTYYLVIARSAAMRIRELDFVAAARALGSPTWRVLGYEILPNLRSQVIVIFTIEMGTAILSEAALSFLGVGIQSPTPAWGLMIAQGRETLFFDPWLCILPGAALFILIMAVNLFGDGLRDVLTPEGRR</sequence>
<dbReference type="InterPro" id="IPR050366">
    <property type="entry name" value="BP-dependent_transpt_permease"/>
</dbReference>
<dbReference type="InterPro" id="IPR025966">
    <property type="entry name" value="OppC_N"/>
</dbReference>
<comment type="similarity">
    <text evidence="7">Belongs to the binding-protein-dependent transport system permease family.</text>
</comment>
<feature type="transmembrane region" description="Helical" evidence="7">
    <location>
        <begin position="227"/>
        <end position="252"/>
    </location>
</feature>
<evidence type="ECO:0000256" key="2">
    <source>
        <dbReference type="ARBA" id="ARBA00022448"/>
    </source>
</evidence>
<dbReference type="PROSITE" id="PS50928">
    <property type="entry name" value="ABC_TM1"/>
    <property type="match status" value="1"/>
</dbReference>
<evidence type="ECO:0000256" key="1">
    <source>
        <dbReference type="ARBA" id="ARBA00004651"/>
    </source>
</evidence>
<dbReference type="Pfam" id="PF12911">
    <property type="entry name" value="OppC_N"/>
    <property type="match status" value="1"/>
</dbReference>
<proteinExistence type="inferred from homology"/>
<dbReference type="Gene3D" id="1.10.3720.10">
    <property type="entry name" value="MetI-like"/>
    <property type="match status" value="1"/>
</dbReference>
<feature type="transmembrane region" description="Helical" evidence="7">
    <location>
        <begin position="272"/>
        <end position="294"/>
    </location>
</feature>
<keyword evidence="2 7" id="KW-0813">Transport</keyword>
<dbReference type="CDD" id="cd06261">
    <property type="entry name" value="TM_PBP2"/>
    <property type="match status" value="1"/>
</dbReference>
<evidence type="ECO:0000313" key="10">
    <source>
        <dbReference type="Proteomes" id="UP000028302"/>
    </source>
</evidence>
<evidence type="ECO:0000256" key="3">
    <source>
        <dbReference type="ARBA" id="ARBA00022475"/>
    </source>
</evidence>
<dbReference type="InterPro" id="IPR035906">
    <property type="entry name" value="MetI-like_sf"/>
</dbReference>
<feature type="transmembrane region" description="Helical" evidence="7">
    <location>
        <begin position="155"/>
        <end position="186"/>
    </location>
</feature>
<name>A0A084IG81_SALHC</name>
<protein>
    <submittedName>
        <fullName evidence="9">Binding-protein-dependent transport system inner membrane protein</fullName>
    </submittedName>
</protein>
<keyword evidence="6 7" id="KW-0472">Membrane</keyword>
<keyword evidence="10" id="KW-1185">Reference proteome</keyword>
<dbReference type="Proteomes" id="UP000028302">
    <property type="component" value="Unassembled WGS sequence"/>
</dbReference>
<dbReference type="PATRIC" id="fig|1304275.5.peg.3799"/>
<comment type="subcellular location">
    <subcellularLocation>
        <location evidence="1 7">Cell membrane</location>
        <topology evidence="1 7">Multi-pass membrane protein</topology>
    </subcellularLocation>
</comment>
<accession>A0A084IG81</accession>
<keyword evidence="4 7" id="KW-0812">Transmembrane</keyword>
<gene>
    <name evidence="9" type="ORF">C41B8_18612</name>
</gene>
<reference evidence="9 10" key="1">
    <citation type="submission" date="2013-03" db="EMBL/GenBank/DDBJ databases">
        <title>Salinisphaera hydrothermalis C41B8 Genome Sequencing.</title>
        <authorList>
            <person name="Li C."/>
            <person name="Lai Q."/>
            <person name="Shao Z."/>
        </authorList>
    </citation>
    <scope>NUCLEOTIDE SEQUENCE [LARGE SCALE GENOMIC DNA]</scope>
    <source>
        <strain evidence="9 10">C41B8</strain>
    </source>
</reference>
<evidence type="ECO:0000256" key="4">
    <source>
        <dbReference type="ARBA" id="ARBA00022692"/>
    </source>
</evidence>
<dbReference type="Pfam" id="PF00528">
    <property type="entry name" value="BPD_transp_1"/>
    <property type="match status" value="1"/>
</dbReference>
<dbReference type="eggNOG" id="COG1173">
    <property type="taxonomic scope" value="Bacteria"/>
</dbReference>
<comment type="caution">
    <text evidence="9">The sequence shown here is derived from an EMBL/GenBank/DDBJ whole genome shotgun (WGS) entry which is preliminary data.</text>
</comment>
<evidence type="ECO:0000259" key="8">
    <source>
        <dbReference type="PROSITE" id="PS50928"/>
    </source>
</evidence>
<feature type="domain" description="ABC transmembrane type-1" evidence="8">
    <location>
        <begin position="106"/>
        <end position="295"/>
    </location>
</feature>
<evidence type="ECO:0000313" key="9">
    <source>
        <dbReference type="EMBL" id="KEZ75715.1"/>
    </source>
</evidence>
<keyword evidence="5 7" id="KW-1133">Transmembrane helix</keyword>
<dbReference type="InterPro" id="IPR000515">
    <property type="entry name" value="MetI-like"/>
</dbReference>
<dbReference type="PANTHER" id="PTHR43386:SF1">
    <property type="entry name" value="D,D-DIPEPTIDE TRANSPORT SYSTEM PERMEASE PROTEIN DDPC-RELATED"/>
    <property type="match status" value="1"/>
</dbReference>
<feature type="transmembrane region" description="Helical" evidence="7">
    <location>
        <begin position="108"/>
        <end position="135"/>
    </location>
</feature>
<dbReference type="GO" id="GO:0005886">
    <property type="term" value="C:plasma membrane"/>
    <property type="evidence" value="ECO:0007669"/>
    <property type="project" value="UniProtKB-SubCell"/>
</dbReference>
<dbReference type="EMBL" id="APNK01000060">
    <property type="protein sequence ID" value="KEZ75715.1"/>
    <property type="molecule type" value="Genomic_DNA"/>
</dbReference>
<evidence type="ECO:0000256" key="6">
    <source>
        <dbReference type="ARBA" id="ARBA00023136"/>
    </source>
</evidence>
<dbReference type="RefSeq" id="WP_037341713.1">
    <property type="nucleotide sequence ID" value="NZ_APNK01000060.1"/>
</dbReference>
<dbReference type="STRING" id="1304275.C41B8_18612"/>
<dbReference type="PANTHER" id="PTHR43386">
    <property type="entry name" value="OLIGOPEPTIDE TRANSPORT SYSTEM PERMEASE PROTEIN APPC"/>
    <property type="match status" value="1"/>
</dbReference>